<dbReference type="GO" id="GO:0035591">
    <property type="term" value="F:signaling adaptor activity"/>
    <property type="evidence" value="ECO:0007669"/>
    <property type="project" value="TreeGrafter"/>
</dbReference>
<dbReference type="Pfam" id="PF07942">
    <property type="entry name" value="CARME"/>
    <property type="match status" value="1"/>
</dbReference>
<dbReference type="InterPro" id="IPR001680">
    <property type="entry name" value="WD40_rpt"/>
</dbReference>
<dbReference type="PANTHER" id="PTHR46170">
    <property type="entry name" value="GATOR COMPLEX PROTEIN WDR59"/>
    <property type="match status" value="1"/>
</dbReference>
<accession>A0A1I7VKS2</accession>
<evidence type="ECO:0000256" key="1">
    <source>
        <dbReference type="ARBA" id="ARBA00022574"/>
    </source>
</evidence>
<feature type="domain" description="WDR59/RTC1-like RING zinc finger" evidence="4">
    <location>
        <begin position="1467"/>
        <end position="1514"/>
    </location>
</feature>
<keyword evidence="2" id="KW-0677">Repeat</keyword>
<dbReference type="SUPFAM" id="SSF50978">
    <property type="entry name" value="WD40 repeat-like"/>
    <property type="match status" value="1"/>
</dbReference>
<dbReference type="PANTHER" id="PTHR46170:SF1">
    <property type="entry name" value="GATOR COMPLEX PROTEIN WDR59"/>
    <property type="match status" value="1"/>
</dbReference>
<dbReference type="SMART" id="SM01296">
    <property type="entry name" value="N2227"/>
    <property type="match status" value="1"/>
</dbReference>
<evidence type="ECO:0000256" key="3">
    <source>
        <dbReference type="PROSITE-ProRule" id="PRU00221"/>
    </source>
</evidence>
<dbReference type="eggNOG" id="KOG0309">
    <property type="taxonomic scope" value="Eukaryota"/>
</dbReference>
<dbReference type="InterPro" id="IPR049567">
    <property type="entry name" value="WDR59-like"/>
</dbReference>
<dbReference type="Gene3D" id="3.40.50.150">
    <property type="entry name" value="Vaccinia Virus protein VP39"/>
    <property type="match status" value="1"/>
</dbReference>
<sequence length="1517" mass="171291">MDTVEELRKPKVEETACDEVGRRDNVNDEGRTSISQNEHDEIIATEKVLNAMLFYRRYGITRIHLSVSSFQKLSEEQQAALSPAYQYHLVKMKECIVHNQKVLREIIECGVSMFGDDFALRAAVQMTQLRPSSDHYMSKVRSTLKQIMRDWSSEGMAERESCYSDTIQILCELFPDKESRSTIEILVPGAGLGRLVWELVTEGFSVQGNEFSILMLLTSNFILNKCKQANEYMIYPFALDTCNNWSYGDQLRPVRFPDVCPVMPDDRPNKFSMCAGDFLEAMKNDIERWDIVVTIFFIDTAINVLDYIDTIHKILKKGGLWINFGPLTFHFADGEAEGAIELPYDSIIQYITKKNFRFERDERANRSNPALYACNQKSIPGSVSVVESEKYSATSQNIRTNRHDANIIRWQRLNDTSGSHIICVSTQFFDIYVVNSDCMSLLDSTCAHPFNLTDVDWCSYDSNALLSCSVDDAVKCWDLRDLRCPCLQMQAIGGAEQAKWAPLSVNALCTSHGTDLRLWDKRNVSLPLQTVSAHMQKISCVMWHPTTATCFLTAGLDGYIKMWNSNDLTKPRHSLGMLPAPIWKIKFSSDGNEFASIPLPMYGQSEESCALSLWKTSTLEIIQVIGCEDDVLLDLCWQKFRMQRQTYSCLYSASRYGKLRKYNLPLFKDLSEEVIEKNCCSRIGGSTENAFVLDEEIREPRTKAPVSLANTSMLSATFGEGGANKLNKRPLIIHKIEIIENELCLTAPRPVDVLVAELVPLKRMCTEDLTVEQLDDKHSLITWSENAAIKFRIKAALSLEEKMEGFTLIIIQIINDENHLSLNDVETILKKLSDETINMDVSLEKGPILPVILHNLFKIVTSMEICASRSLDIPQRPENVVQFCESASSESGPHSVTLETISSPPPKSTLSSPLLSTSYDHWIPSPRTCGARFNGSGFLVIFGRNELAMRRMQSSKSSFQDESLWLSAERITQALKCTSSKKGALSFLDDGHETDERHVSSTPRSLDEYKHELLLSMEDMHTRLQNFCGNEKFSSSLCQSICGTPLFPLNMAFFHQKFDVANSGTSSLLGMRASNSLAMLSNICSNSTQNVRSHRRRGNSGTNVLADDHHHLDGCAPISVVVIYDVSMLMSVSKDLARKYRLIGTDALELCLWNRKVVEEAGRKDLGNIWQIVELCVRMAKLSWRQHYLLDQNKTITNMPDPDSSEESMSKEDIMAMAVHPFGRSLINNLLDYFARINDYQTAAVIICVLSLGYKRYFEIVDSNVELSTTPKYAVHHELSTCGINLDSSVYRTVNANAKLGLNFWLLQQEKEKLDMKEQLSLTASGSKTAGKFSSFQSALIGHPSVQTLKIEKECRISCSHRIPDELIISSFAEQPQQDPGWSITKNKSSLCSLLDPPSKSRYDKVRHRYASLLFRWRMFSKAAEVMKYSETAPYSAPLQVQSSCPHCHSKLLLFKCDKCHIHWKFRCSLCQLPVLGMLTVCALCGHGGHSEHMVIWFKENNHCAYGCGCDCKSACF</sequence>
<dbReference type="InterPro" id="IPR049566">
    <property type="entry name" value="WDR59_RTC1-like_RING_Znf"/>
</dbReference>
<dbReference type="InterPro" id="IPR029063">
    <property type="entry name" value="SAM-dependent_MTases_sf"/>
</dbReference>
<keyword evidence="5" id="KW-1185">Reference proteome</keyword>
<evidence type="ECO:0000313" key="6">
    <source>
        <dbReference type="WBParaSite" id="EN70_3660"/>
    </source>
</evidence>
<dbReference type="InterPro" id="IPR015943">
    <property type="entry name" value="WD40/YVTN_repeat-like_dom_sf"/>
</dbReference>
<dbReference type="PROSITE" id="PS50082">
    <property type="entry name" value="WD_REPEATS_2"/>
    <property type="match status" value="1"/>
</dbReference>
<dbReference type="Gene3D" id="2.130.10.10">
    <property type="entry name" value="YVTN repeat-like/Quinoprotein amine dehydrogenase"/>
    <property type="match status" value="2"/>
</dbReference>
<reference evidence="5" key="1">
    <citation type="submission" date="2012-04" db="EMBL/GenBank/DDBJ databases">
        <title>The Genome Sequence of Loa loa.</title>
        <authorList>
            <consortium name="The Broad Institute Genome Sequencing Platform"/>
            <consortium name="Broad Institute Genome Sequencing Center for Infectious Disease"/>
            <person name="Nutman T.B."/>
            <person name="Fink D.L."/>
            <person name="Russ C."/>
            <person name="Young S."/>
            <person name="Zeng Q."/>
            <person name="Gargeya S."/>
            <person name="Alvarado L."/>
            <person name="Berlin A."/>
            <person name="Chapman S.B."/>
            <person name="Chen Z."/>
            <person name="Freedman E."/>
            <person name="Gellesch M."/>
            <person name="Goldberg J."/>
            <person name="Griggs A."/>
            <person name="Gujja S."/>
            <person name="Heilman E.R."/>
            <person name="Heiman D."/>
            <person name="Howarth C."/>
            <person name="Mehta T."/>
            <person name="Neiman D."/>
            <person name="Pearson M."/>
            <person name="Roberts A."/>
            <person name="Saif S."/>
            <person name="Shea T."/>
            <person name="Shenoy N."/>
            <person name="Sisk P."/>
            <person name="Stolte C."/>
            <person name="Sykes S."/>
            <person name="White J."/>
            <person name="Yandava C."/>
            <person name="Haas B."/>
            <person name="Henn M.R."/>
            <person name="Nusbaum C."/>
            <person name="Birren B."/>
        </authorList>
    </citation>
    <scope>NUCLEOTIDE SEQUENCE [LARGE SCALE GENOMIC DNA]</scope>
</reference>
<dbReference type="GO" id="GO:0034198">
    <property type="term" value="P:cellular response to amino acid starvation"/>
    <property type="evidence" value="ECO:0007669"/>
    <property type="project" value="TreeGrafter"/>
</dbReference>
<dbReference type="SUPFAM" id="SSF53335">
    <property type="entry name" value="S-adenosyl-L-methionine-dependent methyltransferases"/>
    <property type="match status" value="1"/>
</dbReference>
<protein>
    <submittedName>
        <fullName evidence="6">Carnosine N-methyltransferase</fullName>
    </submittedName>
</protein>
<dbReference type="WBParaSite" id="EN70_3660">
    <property type="protein sequence ID" value="EN70_3660"/>
    <property type="gene ID" value="EN70_3660"/>
</dbReference>
<keyword evidence="1 3" id="KW-0853">WD repeat</keyword>
<feature type="repeat" description="WD" evidence="3">
    <location>
        <begin position="531"/>
        <end position="564"/>
    </location>
</feature>
<evidence type="ECO:0000259" key="4">
    <source>
        <dbReference type="Pfam" id="PF17120"/>
    </source>
</evidence>
<name>A0A1I7VKS2_LOALO</name>
<dbReference type="GO" id="GO:1904263">
    <property type="term" value="P:positive regulation of TORC1 signaling"/>
    <property type="evidence" value="ECO:0007669"/>
    <property type="project" value="TreeGrafter"/>
</dbReference>
<dbReference type="SMART" id="SM00320">
    <property type="entry name" value="WD40"/>
    <property type="match status" value="3"/>
</dbReference>
<evidence type="ECO:0000256" key="2">
    <source>
        <dbReference type="ARBA" id="ARBA00022737"/>
    </source>
</evidence>
<dbReference type="Pfam" id="PF17120">
    <property type="entry name" value="zf-RING_16"/>
    <property type="match status" value="1"/>
</dbReference>
<dbReference type="InterPro" id="IPR012901">
    <property type="entry name" value="CARME"/>
</dbReference>
<dbReference type="GO" id="GO:0005774">
    <property type="term" value="C:vacuolar membrane"/>
    <property type="evidence" value="ECO:0007669"/>
    <property type="project" value="TreeGrafter"/>
</dbReference>
<dbReference type="GO" id="GO:0008757">
    <property type="term" value="F:S-adenosylmethionine-dependent methyltransferase activity"/>
    <property type="evidence" value="ECO:0007669"/>
    <property type="project" value="InterPro"/>
</dbReference>
<dbReference type="STRING" id="7209.A0A1I7VKS2"/>
<dbReference type="Pfam" id="PF00400">
    <property type="entry name" value="WD40"/>
    <property type="match status" value="1"/>
</dbReference>
<dbReference type="GO" id="GO:0035859">
    <property type="term" value="C:Seh1-associated complex"/>
    <property type="evidence" value="ECO:0007669"/>
    <property type="project" value="TreeGrafter"/>
</dbReference>
<organism evidence="5 6">
    <name type="scientific">Loa loa</name>
    <name type="common">Eye worm</name>
    <name type="synonym">Filaria loa</name>
    <dbReference type="NCBI Taxonomy" id="7209"/>
    <lineage>
        <taxon>Eukaryota</taxon>
        <taxon>Metazoa</taxon>
        <taxon>Ecdysozoa</taxon>
        <taxon>Nematoda</taxon>
        <taxon>Chromadorea</taxon>
        <taxon>Rhabditida</taxon>
        <taxon>Spirurina</taxon>
        <taxon>Spiruromorpha</taxon>
        <taxon>Filarioidea</taxon>
        <taxon>Onchocercidae</taxon>
        <taxon>Loa</taxon>
    </lineage>
</organism>
<dbReference type="Proteomes" id="UP000095285">
    <property type="component" value="Unassembled WGS sequence"/>
</dbReference>
<proteinExistence type="predicted"/>
<reference evidence="6" key="2">
    <citation type="submission" date="2016-11" db="UniProtKB">
        <authorList>
            <consortium name="WormBaseParasite"/>
        </authorList>
    </citation>
    <scope>IDENTIFICATION</scope>
</reference>
<dbReference type="InterPro" id="IPR036322">
    <property type="entry name" value="WD40_repeat_dom_sf"/>
</dbReference>
<dbReference type="PROSITE" id="PS50294">
    <property type="entry name" value="WD_REPEATS_REGION"/>
    <property type="match status" value="1"/>
</dbReference>
<evidence type="ECO:0000313" key="5">
    <source>
        <dbReference type="Proteomes" id="UP000095285"/>
    </source>
</evidence>